<dbReference type="PROSITE" id="PS50043">
    <property type="entry name" value="HTH_LUXR_2"/>
    <property type="match status" value="1"/>
</dbReference>
<dbReference type="PROSITE" id="PS00622">
    <property type="entry name" value="HTH_LUXR_1"/>
    <property type="match status" value="1"/>
</dbReference>
<dbReference type="RefSeq" id="WP_216345785.1">
    <property type="nucleotide sequence ID" value="NZ_JAHLEM010000516.1"/>
</dbReference>
<proteinExistence type="predicted"/>
<gene>
    <name evidence="4" type="ORF">KN815_34485</name>
</gene>
<keyword evidence="1" id="KW-0238">DNA-binding</keyword>
<organism evidence="4 5">
    <name type="scientific">Streptomyces niphimycinicus</name>
    <dbReference type="NCBI Taxonomy" id="2842201"/>
    <lineage>
        <taxon>Bacteria</taxon>
        <taxon>Bacillati</taxon>
        <taxon>Actinomycetota</taxon>
        <taxon>Actinomycetes</taxon>
        <taxon>Kitasatosporales</taxon>
        <taxon>Streptomycetaceae</taxon>
        <taxon>Streptomyces</taxon>
    </lineage>
</organism>
<protein>
    <submittedName>
        <fullName evidence="4">LuxR C-terminal-related transcriptional regulator</fullName>
    </submittedName>
</protein>
<evidence type="ECO:0000256" key="2">
    <source>
        <dbReference type="SAM" id="MobiDB-lite"/>
    </source>
</evidence>
<feature type="domain" description="HTH luxR-type" evidence="3">
    <location>
        <begin position="42"/>
        <end position="107"/>
    </location>
</feature>
<dbReference type="CDD" id="cd06170">
    <property type="entry name" value="LuxR_C_like"/>
    <property type="match status" value="1"/>
</dbReference>
<feature type="compositionally biased region" description="Basic residues" evidence="2">
    <location>
        <begin position="116"/>
        <end position="125"/>
    </location>
</feature>
<reference evidence="4 5" key="1">
    <citation type="submission" date="2021-06" db="EMBL/GenBank/DDBJ databases">
        <authorList>
            <person name="Pan X."/>
        </authorList>
    </citation>
    <scope>NUCLEOTIDE SEQUENCE [LARGE SCALE GENOMIC DNA]</scope>
    <source>
        <strain evidence="4 5">4503</strain>
    </source>
</reference>
<evidence type="ECO:0000313" key="5">
    <source>
        <dbReference type="Proteomes" id="UP000720508"/>
    </source>
</evidence>
<keyword evidence="5" id="KW-1185">Reference proteome</keyword>
<dbReference type="EMBL" id="JAHLEM010000516">
    <property type="protein sequence ID" value="MBU3868981.1"/>
    <property type="molecule type" value="Genomic_DNA"/>
</dbReference>
<feature type="region of interest" description="Disordered" evidence="2">
    <location>
        <begin position="30"/>
        <end position="65"/>
    </location>
</feature>
<dbReference type="SMART" id="SM00421">
    <property type="entry name" value="HTH_LUXR"/>
    <property type="match status" value="1"/>
</dbReference>
<feature type="region of interest" description="Disordered" evidence="2">
    <location>
        <begin position="99"/>
        <end position="139"/>
    </location>
</feature>
<evidence type="ECO:0000313" key="4">
    <source>
        <dbReference type="EMBL" id="MBU3868981.1"/>
    </source>
</evidence>
<dbReference type="PANTHER" id="PTHR43214">
    <property type="entry name" value="TWO-COMPONENT RESPONSE REGULATOR"/>
    <property type="match status" value="1"/>
</dbReference>
<dbReference type="InterPro" id="IPR000792">
    <property type="entry name" value="Tscrpt_reg_LuxR_C"/>
</dbReference>
<dbReference type="InterPro" id="IPR039420">
    <property type="entry name" value="WalR-like"/>
</dbReference>
<dbReference type="PANTHER" id="PTHR43214:SF43">
    <property type="entry name" value="TWO-COMPONENT RESPONSE REGULATOR"/>
    <property type="match status" value="1"/>
</dbReference>
<evidence type="ECO:0000259" key="3">
    <source>
        <dbReference type="PROSITE" id="PS50043"/>
    </source>
</evidence>
<comment type="caution">
    <text evidence="4">The sequence shown here is derived from an EMBL/GenBank/DDBJ whole genome shotgun (WGS) entry which is preliminary data.</text>
</comment>
<feature type="compositionally biased region" description="Basic and acidic residues" evidence="2">
    <location>
        <begin position="50"/>
        <end position="61"/>
    </location>
</feature>
<dbReference type="Proteomes" id="UP000720508">
    <property type="component" value="Unassembled WGS sequence"/>
</dbReference>
<name>A0ABS6CQG6_9ACTN</name>
<dbReference type="Pfam" id="PF00196">
    <property type="entry name" value="GerE"/>
    <property type="match status" value="1"/>
</dbReference>
<sequence>MGRRRDRARNRTVHEGDPVLAPALIRTLIERTYTTPPPSPAPPGAADALSTREQETLDRLGRGPGNRAIATELHVAETTVRTYVSRLLTKPGLVNRTQATLYGGRPRPGAGSGCRARCRRAHRPGRRGDVGRPCPWRRG</sequence>
<accession>A0ABS6CQG6</accession>
<evidence type="ECO:0000256" key="1">
    <source>
        <dbReference type="ARBA" id="ARBA00023125"/>
    </source>
</evidence>
<feature type="compositionally biased region" description="Low complexity" evidence="2">
    <location>
        <begin position="103"/>
        <end position="115"/>
    </location>
</feature>